<keyword evidence="2" id="KW-1185">Reference proteome</keyword>
<dbReference type="InterPro" id="IPR011989">
    <property type="entry name" value="ARM-like"/>
</dbReference>
<dbReference type="AlphaFoldDB" id="A0A919JV27"/>
<gene>
    <name evidence="1" type="ORF">Ari01nite_28200</name>
</gene>
<dbReference type="RefSeq" id="WP_203781647.1">
    <property type="nucleotide sequence ID" value="NZ_BOMV01000026.1"/>
</dbReference>
<evidence type="ECO:0000313" key="2">
    <source>
        <dbReference type="Proteomes" id="UP000636960"/>
    </source>
</evidence>
<dbReference type="Gene3D" id="1.25.10.10">
    <property type="entry name" value="Leucine-rich Repeat Variant"/>
    <property type="match status" value="1"/>
</dbReference>
<accession>A0A919JV27</accession>
<organism evidence="1 2">
    <name type="scientific">Paractinoplanes rishiriensis</name>
    <dbReference type="NCBI Taxonomy" id="1050105"/>
    <lineage>
        <taxon>Bacteria</taxon>
        <taxon>Bacillati</taxon>
        <taxon>Actinomycetota</taxon>
        <taxon>Actinomycetes</taxon>
        <taxon>Micromonosporales</taxon>
        <taxon>Micromonosporaceae</taxon>
        <taxon>Paractinoplanes</taxon>
    </lineage>
</organism>
<dbReference type="Proteomes" id="UP000636960">
    <property type="component" value="Unassembled WGS sequence"/>
</dbReference>
<sequence>MSDVHPLYPNLWVADRVRRGEAYEILMEATAEPVDWADAVWADVVGHLADADNHQRSIAAQLLCNFAAHDPGDRILGDLDALIAVTKDPKFVTARHSLRSLWRIGLAGGTERRSALLATVSKRYGDSFTEKNGTLVRSDIVETLRLLYDATGDDNVRSTALELIDAEPDDKYRRKFARFWKGWARP</sequence>
<name>A0A919JV27_9ACTN</name>
<dbReference type="EMBL" id="BOMV01000026">
    <property type="protein sequence ID" value="GIE95355.1"/>
    <property type="molecule type" value="Genomic_DNA"/>
</dbReference>
<proteinExistence type="predicted"/>
<comment type="caution">
    <text evidence="1">The sequence shown here is derived from an EMBL/GenBank/DDBJ whole genome shotgun (WGS) entry which is preliminary data.</text>
</comment>
<protein>
    <submittedName>
        <fullName evidence="1">Uncharacterized protein</fullName>
    </submittedName>
</protein>
<dbReference type="InterPro" id="IPR016024">
    <property type="entry name" value="ARM-type_fold"/>
</dbReference>
<dbReference type="SUPFAM" id="SSF48371">
    <property type="entry name" value="ARM repeat"/>
    <property type="match status" value="1"/>
</dbReference>
<reference evidence="1" key="1">
    <citation type="submission" date="2021-01" db="EMBL/GenBank/DDBJ databases">
        <title>Whole genome shotgun sequence of Actinoplanes rishiriensis NBRC 108556.</title>
        <authorList>
            <person name="Komaki H."/>
            <person name="Tamura T."/>
        </authorList>
    </citation>
    <scope>NUCLEOTIDE SEQUENCE</scope>
    <source>
        <strain evidence="1">NBRC 108556</strain>
    </source>
</reference>
<evidence type="ECO:0000313" key="1">
    <source>
        <dbReference type="EMBL" id="GIE95355.1"/>
    </source>
</evidence>